<dbReference type="InterPro" id="IPR011324">
    <property type="entry name" value="Cytotoxic_necrot_fac-like_cat"/>
</dbReference>
<dbReference type="GO" id="GO:0006935">
    <property type="term" value="P:chemotaxis"/>
    <property type="evidence" value="ECO:0007669"/>
    <property type="project" value="UniProtKB-UniRule"/>
</dbReference>
<evidence type="ECO:0000256" key="3">
    <source>
        <dbReference type="HAMAP-Rule" id="MF_01440"/>
    </source>
</evidence>
<dbReference type="EC" id="3.5.1.44" evidence="3"/>
<sequence>MALSKRSVGLPPPVPGFERINRYWDRKLALPAAKILPGEYYVTRDDEMITTVLGSCVSACIRDRVFGIGGMNHFMLPESEHGGWGTATDPTSTATRYGNYAMEHMINEILKLGGHRRNLEVKLFGGGRIINNTSDVGARNIDFVRSYLETEGLPVVGEDLGGIHPRRIQYFPRSGRARVKKLRHLHDTRVIEREQAYRRDLEQAPVAGEVELF</sequence>
<evidence type="ECO:0000256" key="1">
    <source>
        <dbReference type="ARBA" id="ARBA00022500"/>
    </source>
</evidence>
<comment type="catalytic activity">
    <reaction evidence="3">
        <text>L-glutaminyl-[protein] + H2O = L-glutamyl-[protein] + NH4(+)</text>
        <dbReference type="Rhea" id="RHEA:16441"/>
        <dbReference type="Rhea" id="RHEA-COMP:10207"/>
        <dbReference type="Rhea" id="RHEA-COMP:10208"/>
        <dbReference type="ChEBI" id="CHEBI:15377"/>
        <dbReference type="ChEBI" id="CHEBI:28938"/>
        <dbReference type="ChEBI" id="CHEBI:29973"/>
        <dbReference type="ChEBI" id="CHEBI:30011"/>
        <dbReference type="EC" id="3.5.1.44"/>
    </reaction>
</comment>
<dbReference type="SUPFAM" id="SSF64438">
    <property type="entry name" value="CNF1/YfiH-like putative cysteine hydrolases"/>
    <property type="match status" value="1"/>
</dbReference>
<keyword evidence="2 3" id="KW-0378">Hydrolase</keyword>
<keyword evidence="1 3" id="KW-0145">Chemotaxis</keyword>
<dbReference type="CDD" id="cd16352">
    <property type="entry name" value="CheD"/>
    <property type="match status" value="1"/>
</dbReference>
<organism evidence="4">
    <name type="scientific">Sedimenticola thiotaurini</name>
    <dbReference type="NCBI Taxonomy" id="1543721"/>
    <lineage>
        <taxon>Bacteria</taxon>
        <taxon>Pseudomonadati</taxon>
        <taxon>Pseudomonadota</taxon>
        <taxon>Gammaproteobacteria</taxon>
        <taxon>Chromatiales</taxon>
        <taxon>Sedimenticolaceae</taxon>
        <taxon>Sedimenticola</taxon>
    </lineage>
</organism>
<dbReference type="Proteomes" id="UP000886251">
    <property type="component" value="Unassembled WGS sequence"/>
</dbReference>
<reference evidence="4" key="1">
    <citation type="journal article" date="2020" name="mSystems">
        <title>Genome- and Community-Level Interaction Insights into Carbon Utilization and Element Cycling Functions of Hydrothermarchaeota in Hydrothermal Sediment.</title>
        <authorList>
            <person name="Zhou Z."/>
            <person name="Liu Y."/>
            <person name="Xu W."/>
            <person name="Pan J."/>
            <person name="Luo Z.H."/>
            <person name="Li M."/>
        </authorList>
    </citation>
    <scope>NUCLEOTIDE SEQUENCE [LARGE SCALE GENOMIC DNA]</scope>
    <source>
        <strain evidence="4">HyVt-443</strain>
    </source>
</reference>
<comment type="function">
    <text evidence="3">Probably deamidates glutamine residues to glutamate on methyl-accepting chemotaxis receptors (MCPs), playing an important role in chemotaxis.</text>
</comment>
<gene>
    <name evidence="3 4" type="primary">cheD</name>
    <name evidence="4" type="ORF">ENI96_02865</name>
</gene>
<dbReference type="PANTHER" id="PTHR35147:SF2">
    <property type="entry name" value="CHEMORECEPTOR GLUTAMINE DEAMIDASE CHED-RELATED"/>
    <property type="match status" value="1"/>
</dbReference>
<dbReference type="Gene3D" id="3.30.1330.200">
    <property type="match status" value="1"/>
</dbReference>
<dbReference type="InterPro" id="IPR005659">
    <property type="entry name" value="Chemorcpt_Glu_NH3ase_CheD"/>
</dbReference>
<accession>A0A831W487</accession>
<dbReference type="HAMAP" id="MF_01440">
    <property type="entry name" value="CheD"/>
    <property type="match status" value="1"/>
</dbReference>
<protein>
    <recommendedName>
        <fullName evidence="3">Probable chemoreceptor glutamine deamidase CheD</fullName>
        <ecNumber evidence="3">3.5.1.44</ecNumber>
    </recommendedName>
</protein>
<dbReference type="AlphaFoldDB" id="A0A831W487"/>
<dbReference type="InterPro" id="IPR038592">
    <property type="entry name" value="CheD-like_sf"/>
</dbReference>
<dbReference type="EMBL" id="DRKP01000035">
    <property type="protein sequence ID" value="HEB95358.1"/>
    <property type="molecule type" value="Genomic_DNA"/>
</dbReference>
<comment type="caution">
    <text evidence="4">The sequence shown here is derived from an EMBL/GenBank/DDBJ whole genome shotgun (WGS) entry which is preliminary data.</text>
</comment>
<dbReference type="PANTHER" id="PTHR35147">
    <property type="entry name" value="CHEMORECEPTOR GLUTAMINE DEAMIDASE CHED-RELATED"/>
    <property type="match status" value="1"/>
</dbReference>
<proteinExistence type="inferred from homology"/>
<evidence type="ECO:0000256" key="2">
    <source>
        <dbReference type="ARBA" id="ARBA00022801"/>
    </source>
</evidence>
<dbReference type="GO" id="GO:0050568">
    <property type="term" value="F:protein-glutamine glutaminase activity"/>
    <property type="evidence" value="ECO:0007669"/>
    <property type="project" value="UniProtKB-UniRule"/>
</dbReference>
<name>A0A831W487_9GAMM</name>
<evidence type="ECO:0000313" key="4">
    <source>
        <dbReference type="EMBL" id="HEB95358.1"/>
    </source>
</evidence>
<comment type="similarity">
    <text evidence="3">Belongs to the CheD family.</text>
</comment>
<dbReference type="NCBIfam" id="NF010013">
    <property type="entry name" value="PRK13487.1"/>
    <property type="match status" value="1"/>
</dbReference>
<dbReference type="Pfam" id="PF03975">
    <property type="entry name" value="CheD"/>
    <property type="match status" value="1"/>
</dbReference>